<evidence type="ECO:0000256" key="1">
    <source>
        <dbReference type="SAM" id="SignalP"/>
    </source>
</evidence>
<evidence type="ECO:0000259" key="2">
    <source>
        <dbReference type="Pfam" id="PF13529"/>
    </source>
</evidence>
<feature type="domain" description="Peptidase C39-like" evidence="2">
    <location>
        <begin position="74"/>
        <end position="223"/>
    </location>
</feature>
<evidence type="ECO:0000313" key="4">
    <source>
        <dbReference type="Proteomes" id="UP000467130"/>
    </source>
</evidence>
<name>A0A7I7Q803_9MYCO</name>
<gene>
    <name evidence="3" type="ORF">MSTO_24760</name>
</gene>
<evidence type="ECO:0000313" key="3">
    <source>
        <dbReference type="EMBL" id="BBY22271.1"/>
    </source>
</evidence>
<dbReference type="KEGG" id="msto:MSTO_24760"/>
<dbReference type="InterPro" id="IPR039564">
    <property type="entry name" value="Peptidase_C39-like"/>
</dbReference>
<dbReference type="AlphaFoldDB" id="A0A7I7Q803"/>
<dbReference type="EMBL" id="AP022587">
    <property type="protein sequence ID" value="BBY22271.1"/>
    <property type="molecule type" value="Genomic_DNA"/>
</dbReference>
<dbReference type="PROSITE" id="PS51257">
    <property type="entry name" value="PROKAR_LIPOPROTEIN"/>
    <property type="match status" value="1"/>
</dbReference>
<reference evidence="3 4" key="1">
    <citation type="journal article" date="2019" name="Emerg. Microbes Infect.">
        <title>Comprehensive subspecies identification of 175 nontuberculous mycobacteria species based on 7547 genomic profiles.</title>
        <authorList>
            <person name="Matsumoto Y."/>
            <person name="Kinjo T."/>
            <person name="Motooka D."/>
            <person name="Nabeya D."/>
            <person name="Jung N."/>
            <person name="Uechi K."/>
            <person name="Horii T."/>
            <person name="Iida T."/>
            <person name="Fujita J."/>
            <person name="Nakamura S."/>
        </authorList>
    </citation>
    <scope>NUCLEOTIDE SEQUENCE [LARGE SCALE GENOMIC DNA]</scope>
    <source>
        <strain evidence="3 4">JCM 17783</strain>
    </source>
</reference>
<organism evidence="3 4">
    <name type="scientific">Mycobacterium stomatepiae</name>
    <dbReference type="NCBI Taxonomy" id="470076"/>
    <lineage>
        <taxon>Bacteria</taxon>
        <taxon>Bacillati</taxon>
        <taxon>Actinomycetota</taxon>
        <taxon>Actinomycetes</taxon>
        <taxon>Mycobacteriales</taxon>
        <taxon>Mycobacteriaceae</taxon>
        <taxon>Mycobacterium</taxon>
        <taxon>Mycobacterium simiae complex</taxon>
    </lineage>
</organism>
<accession>A0A7I7Q803</accession>
<dbReference type="Gene3D" id="3.90.70.10">
    <property type="entry name" value="Cysteine proteinases"/>
    <property type="match status" value="1"/>
</dbReference>
<protein>
    <recommendedName>
        <fullName evidence="2">Peptidase C39-like domain-containing protein</fullName>
    </recommendedName>
</protein>
<sequence length="251" mass="26272">MFNSRMATAVRITLVCECVGMATVSLVAACGSAPSSTSAAKTSPVAATASTNSSAAAKPTAARGVYGDPQAAAKYWVQQSTEEDTCGLASVADVVGEVTGKAVTEDEIIKLAQNTPSVIRDGPIYLPTGDPGHDTEKGGIDAGDTVVLLDHYGIKSRMMWDKNPDEVTLPALEQYLGAGRKVIAWVNGGAILDSNDQRKTADHLLVVTGVDTNNDTVHLNDPYADNGDTKVSITRFMTAWKTGQQTIVVTA</sequence>
<dbReference type="Pfam" id="PF13529">
    <property type="entry name" value="Peptidase_C39_2"/>
    <property type="match status" value="1"/>
</dbReference>
<keyword evidence="4" id="KW-1185">Reference proteome</keyword>
<feature type="chain" id="PRO_5038906170" description="Peptidase C39-like domain-containing protein" evidence="1">
    <location>
        <begin position="29"/>
        <end position="251"/>
    </location>
</feature>
<keyword evidence="1" id="KW-0732">Signal</keyword>
<proteinExistence type="predicted"/>
<dbReference type="Proteomes" id="UP000467130">
    <property type="component" value="Chromosome"/>
</dbReference>
<feature type="signal peptide" evidence="1">
    <location>
        <begin position="1"/>
        <end position="28"/>
    </location>
</feature>